<evidence type="ECO:0000313" key="3">
    <source>
        <dbReference type="Proteomes" id="UP001649230"/>
    </source>
</evidence>
<keyword evidence="3" id="KW-1185">Reference proteome</keyword>
<dbReference type="InterPro" id="IPR011053">
    <property type="entry name" value="Single_hybrid_motif"/>
</dbReference>
<dbReference type="SUPFAM" id="SSF51230">
    <property type="entry name" value="Single hybrid motif"/>
    <property type="match status" value="1"/>
</dbReference>
<dbReference type="CDD" id="cd06848">
    <property type="entry name" value="GCS_H"/>
    <property type="match status" value="1"/>
</dbReference>
<sequence>MAVPLELKFTRDHYWIRLNGETAVIGFTEQGIANFGMILFVELPVPGTELQQGEYWGTAETAEDELDLWSPLTGKVIQTNLWLEKTTMPIYESPYDKGYLFSIACSRKDEFEGLLTAEEYEAAYPQ</sequence>
<proteinExistence type="predicted"/>
<accession>A0ABY3SK08</accession>
<dbReference type="Pfam" id="PF01597">
    <property type="entry name" value="GCV_H"/>
    <property type="match status" value="1"/>
</dbReference>
<dbReference type="RefSeq" id="WP_235120961.1">
    <property type="nucleotide sequence ID" value="NZ_CP090978.1"/>
</dbReference>
<dbReference type="PANTHER" id="PTHR11715:SF3">
    <property type="entry name" value="GLYCINE CLEAVAGE SYSTEM H PROTEIN-RELATED"/>
    <property type="match status" value="1"/>
</dbReference>
<protein>
    <submittedName>
        <fullName evidence="2">Glycine cleavage system protein H</fullName>
    </submittedName>
</protein>
<evidence type="ECO:0000256" key="1">
    <source>
        <dbReference type="ARBA" id="ARBA00022823"/>
    </source>
</evidence>
<dbReference type="Gene3D" id="2.40.50.100">
    <property type="match status" value="1"/>
</dbReference>
<name>A0ABY3SK08_9BACL</name>
<dbReference type="InterPro" id="IPR002930">
    <property type="entry name" value="GCV_H"/>
</dbReference>
<dbReference type="EMBL" id="CP090978">
    <property type="protein sequence ID" value="UJF34387.1"/>
    <property type="molecule type" value="Genomic_DNA"/>
</dbReference>
<dbReference type="PANTHER" id="PTHR11715">
    <property type="entry name" value="GLYCINE CLEAVAGE SYSTEM H PROTEIN"/>
    <property type="match status" value="1"/>
</dbReference>
<evidence type="ECO:0000313" key="2">
    <source>
        <dbReference type="EMBL" id="UJF34387.1"/>
    </source>
</evidence>
<organism evidence="2 3">
    <name type="scientific">Paenibacillus hexagrammi</name>
    <dbReference type="NCBI Taxonomy" id="2908839"/>
    <lineage>
        <taxon>Bacteria</taxon>
        <taxon>Bacillati</taxon>
        <taxon>Bacillota</taxon>
        <taxon>Bacilli</taxon>
        <taxon>Bacillales</taxon>
        <taxon>Paenibacillaceae</taxon>
        <taxon>Paenibacillus</taxon>
    </lineage>
</organism>
<dbReference type="InterPro" id="IPR033753">
    <property type="entry name" value="GCV_H/Fam206"/>
</dbReference>
<dbReference type="Proteomes" id="UP001649230">
    <property type="component" value="Chromosome"/>
</dbReference>
<keyword evidence="1" id="KW-0450">Lipoyl</keyword>
<reference evidence="2 3" key="1">
    <citation type="journal article" date="2024" name="Int. J. Syst. Evol. Microbiol.">
        <title>Paenibacillus hexagrammi sp. nov., a novel bacterium isolated from the gut content of Hexagrammos agrammus.</title>
        <authorList>
            <person name="Jung H.K."/>
            <person name="Kim D.G."/>
            <person name="Zin H."/>
            <person name="Park J."/>
            <person name="Jung H."/>
            <person name="Kim Y.O."/>
            <person name="Kong H.J."/>
            <person name="Kim J.W."/>
            <person name="Kim Y.S."/>
        </authorList>
    </citation>
    <scope>NUCLEOTIDE SEQUENCE [LARGE SCALE GENOMIC DNA]</scope>
    <source>
        <strain evidence="2 3">YPD9-1</strain>
    </source>
</reference>
<gene>
    <name evidence="2" type="ORF">L0M14_04045</name>
</gene>